<dbReference type="GO" id="GO:0006412">
    <property type="term" value="P:translation"/>
    <property type="evidence" value="ECO:0007669"/>
    <property type="project" value="UniProtKB-UniRule"/>
</dbReference>
<comment type="caution">
    <text evidence="6">The sequence shown here is derived from an EMBL/GenBank/DDBJ whole genome shotgun (WGS) entry which is preliminary data.</text>
</comment>
<dbReference type="Gene3D" id="3.90.45.10">
    <property type="entry name" value="Peptide deformylase"/>
    <property type="match status" value="1"/>
</dbReference>
<protein>
    <recommendedName>
        <fullName evidence="5">Peptide deformylase</fullName>
        <shortName evidence="5">PDF</shortName>
        <ecNumber evidence="5">3.5.1.88</ecNumber>
    </recommendedName>
    <alternativeName>
        <fullName evidence="5">Polypeptide deformylase</fullName>
    </alternativeName>
</protein>
<dbReference type="GO" id="GO:0042586">
    <property type="term" value="F:peptide deformylase activity"/>
    <property type="evidence" value="ECO:0007669"/>
    <property type="project" value="UniProtKB-UniRule"/>
</dbReference>
<evidence type="ECO:0000256" key="5">
    <source>
        <dbReference type="HAMAP-Rule" id="MF_00163"/>
    </source>
</evidence>
<dbReference type="InterPro" id="IPR023635">
    <property type="entry name" value="Peptide_deformylase"/>
</dbReference>
<evidence type="ECO:0000313" key="7">
    <source>
        <dbReference type="Proteomes" id="UP000033867"/>
    </source>
</evidence>
<dbReference type="PRINTS" id="PR01576">
    <property type="entry name" value="PDEFORMYLASE"/>
</dbReference>
<gene>
    <name evidence="5" type="primary">def</name>
    <name evidence="6" type="ORF">UV42_C0008G0013</name>
</gene>
<dbReference type="PIRSF" id="PIRSF004749">
    <property type="entry name" value="Pep_def"/>
    <property type="match status" value="1"/>
</dbReference>
<dbReference type="PANTHER" id="PTHR10458:SF2">
    <property type="entry name" value="PEPTIDE DEFORMYLASE, MITOCHONDRIAL"/>
    <property type="match status" value="1"/>
</dbReference>
<proteinExistence type="inferred from homology"/>
<keyword evidence="3 5" id="KW-0378">Hydrolase</keyword>
<organism evidence="6 7">
    <name type="scientific">Candidatus Magasanikbacteria bacterium GW2011_GWE2_42_7</name>
    <dbReference type="NCBI Taxonomy" id="1619052"/>
    <lineage>
        <taxon>Bacteria</taxon>
        <taxon>Candidatus Magasanikiibacteriota</taxon>
    </lineage>
</organism>
<dbReference type="EMBL" id="LCEK01000008">
    <property type="protein sequence ID" value="KKS72494.1"/>
    <property type="molecule type" value="Genomic_DNA"/>
</dbReference>
<dbReference type="NCBIfam" id="TIGR00079">
    <property type="entry name" value="pept_deformyl"/>
    <property type="match status" value="1"/>
</dbReference>
<dbReference type="EC" id="3.5.1.88" evidence="5"/>
<feature type="binding site" evidence="5">
    <location>
        <position position="102"/>
    </location>
    <ligand>
        <name>Fe cation</name>
        <dbReference type="ChEBI" id="CHEBI:24875"/>
    </ligand>
</feature>
<comment type="catalytic activity">
    <reaction evidence="5">
        <text>N-terminal N-formyl-L-methionyl-[peptide] + H2O = N-terminal L-methionyl-[peptide] + formate</text>
        <dbReference type="Rhea" id="RHEA:24420"/>
        <dbReference type="Rhea" id="RHEA-COMP:10639"/>
        <dbReference type="Rhea" id="RHEA-COMP:10640"/>
        <dbReference type="ChEBI" id="CHEBI:15377"/>
        <dbReference type="ChEBI" id="CHEBI:15740"/>
        <dbReference type="ChEBI" id="CHEBI:49298"/>
        <dbReference type="ChEBI" id="CHEBI:64731"/>
        <dbReference type="EC" id="3.5.1.88"/>
    </reaction>
</comment>
<feature type="active site" evidence="5">
    <location>
        <position position="145"/>
    </location>
</feature>
<comment type="similarity">
    <text evidence="1 5">Belongs to the polypeptide deformylase family.</text>
</comment>
<dbReference type="SUPFAM" id="SSF56420">
    <property type="entry name" value="Peptide deformylase"/>
    <property type="match status" value="1"/>
</dbReference>
<dbReference type="FunFam" id="3.90.45.10:FF:000003">
    <property type="entry name" value="Peptide deformylase"/>
    <property type="match status" value="1"/>
</dbReference>
<keyword evidence="2 5" id="KW-0479">Metal-binding</keyword>
<name>A0A0G1BH04_9BACT</name>
<keyword evidence="5" id="KW-0408">Iron</keyword>
<feature type="binding site" evidence="5">
    <location>
        <position position="148"/>
    </location>
    <ligand>
        <name>Fe cation</name>
        <dbReference type="ChEBI" id="CHEBI:24875"/>
    </ligand>
</feature>
<evidence type="ECO:0000256" key="3">
    <source>
        <dbReference type="ARBA" id="ARBA00022801"/>
    </source>
</evidence>
<accession>A0A0G1BH04</accession>
<dbReference type="CDD" id="cd00487">
    <property type="entry name" value="Pep_deformylase"/>
    <property type="match status" value="1"/>
</dbReference>
<dbReference type="InterPro" id="IPR036821">
    <property type="entry name" value="Peptide_deformylase_sf"/>
</dbReference>
<keyword evidence="4 5" id="KW-0648">Protein biosynthesis</keyword>
<feature type="binding site" evidence="5">
    <location>
        <position position="144"/>
    </location>
    <ligand>
        <name>Fe cation</name>
        <dbReference type="ChEBI" id="CHEBI:24875"/>
    </ligand>
</feature>
<comment type="function">
    <text evidence="5">Removes the formyl group from the N-terminal Met of newly synthesized proteins. Requires at least a dipeptide for an efficient rate of reaction. N-terminal L-methionine is a prerequisite for activity but the enzyme has broad specificity at other positions.</text>
</comment>
<dbReference type="Proteomes" id="UP000033867">
    <property type="component" value="Unassembled WGS sequence"/>
</dbReference>
<evidence type="ECO:0000256" key="1">
    <source>
        <dbReference type="ARBA" id="ARBA00010759"/>
    </source>
</evidence>
<reference evidence="6 7" key="1">
    <citation type="journal article" date="2015" name="Nature">
        <title>rRNA introns, odd ribosomes, and small enigmatic genomes across a large radiation of phyla.</title>
        <authorList>
            <person name="Brown C.T."/>
            <person name="Hug L.A."/>
            <person name="Thomas B.C."/>
            <person name="Sharon I."/>
            <person name="Castelle C.J."/>
            <person name="Singh A."/>
            <person name="Wilkins M.J."/>
            <person name="Williams K.H."/>
            <person name="Banfield J.F."/>
        </authorList>
    </citation>
    <scope>NUCLEOTIDE SEQUENCE [LARGE SCALE GENOMIC DNA]</scope>
</reference>
<evidence type="ECO:0000313" key="6">
    <source>
        <dbReference type="EMBL" id="KKS72494.1"/>
    </source>
</evidence>
<dbReference type="PATRIC" id="fig|1619052.3.peg.223"/>
<dbReference type="HAMAP" id="MF_00163">
    <property type="entry name" value="Pep_deformylase"/>
    <property type="match status" value="1"/>
</dbReference>
<dbReference type="NCBIfam" id="NF001159">
    <property type="entry name" value="PRK00150.1-3"/>
    <property type="match status" value="1"/>
</dbReference>
<dbReference type="Pfam" id="PF01327">
    <property type="entry name" value="Pep_deformylase"/>
    <property type="match status" value="1"/>
</dbReference>
<evidence type="ECO:0000256" key="2">
    <source>
        <dbReference type="ARBA" id="ARBA00022723"/>
    </source>
</evidence>
<comment type="cofactor">
    <cofactor evidence="5">
        <name>Fe(2+)</name>
        <dbReference type="ChEBI" id="CHEBI:29033"/>
    </cofactor>
    <text evidence="5">Binds 1 Fe(2+) ion.</text>
</comment>
<sequence length="165" mass="18362">MILPLTTIPTPSLHEPSRVLTKKEILSPEIQQLIQDMIPTMHKEQGIGLAAPQVGVNVKLCVIGKDAIPEDFVPHMTSENLILINPTYQRTGRKAVLETEGCLSVPGKQGKVKRYKQIHVEALNEHAEPISFEATGYLAHVAQHETDHLNGTLYIDKAETTWEIE</sequence>
<evidence type="ECO:0000256" key="4">
    <source>
        <dbReference type="ARBA" id="ARBA00022917"/>
    </source>
</evidence>
<dbReference type="GO" id="GO:0046872">
    <property type="term" value="F:metal ion binding"/>
    <property type="evidence" value="ECO:0007669"/>
    <property type="project" value="UniProtKB-KW"/>
</dbReference>
<dbReference type="AlphaFoldDB" id="A0A0G1BH04"/>
<dbReference type="PANTHER" id="PTHR10458">
    <property type="entry name" value="PEPTIDE DEFORMYLASE"/>
    <property type="match status" value="1"/>
</dbReference>